<keyword evidence="1" id="KW-0418">Kinase</keyword>
<dbReference type="Proteomes" id="UP000655044">
    <property type="component" value="Unassembled WGS sequence"/>
</dbReference>
<dbReference type="AlphaFoldDB" id="A0A8J3S3T7"/>
<dbReference type="Pfam" id="PF13581">
    <property type="entry name" value="HATPase_c_2"/>
    <property type="match status" value="1"/>
</dbReference>
<dbReference type="PANTHER" id="PTHR35526:SF3">
    <property type="entry name" value="ANTI-SIGMA-F FACTOR RSBW"/>
    <property type="match status" value="1"/>
</dbReference>
<evidence type="ECO:0000256" key="1">
    <source>
        <dbReference type="ARBA" id="ARBA00022527"/>
    </source>
</evidence>
<feature type="domain" description="Histidine kinase/HSP90-like ATPase" evidence="2">
    <location>
        <begin position="10"/>
        <end position="125"/>
    </location>
</feature>
<dbReference type="SUPFAM" id="SSF55874">
    <property type="entry name" value="ATPase domain of HSP90 chaperone/DNA topoisomerase II/histidine kinase"/>
    <property type="match status" value="1"/>
</dbReference>
<comment type="caution">
    <text evidence="3">The sequence shown here is derived from an EMBL/GenBank/DDBJ whole genome shotgun (WGS) entry which is preliminary data.</text>
</comment>
<evidence type="ECO:0000313" key="3">
    <source>
        <dbReference type="EMBL" id="GIH86633.1"/>
    </source>
</evidence>
<dbReference type="OrthoDB" id="3473090at2"/>
<name>A0A8J3S3T7_PLARO</name>
<dbReference type="GO" id="GO:0004674">
    <property type="term" value="F:protein serine/threonine kinase activity"/>
    <property type="evidence" value="ECO:0007669"/>
    <property type="project" value="UniProtKB-KW"/>
</dbReference>
<dbReference type="InterPro" id="IPR036890">
    <property type="entry name" value="HATPase_C_sf"/>
</dbReference>
<proteinExistence type="predicted"/>
<organism evidence="3 4">
    <name type="scientific">Planobispora rosea</name>
    <dbReference type="NCBI Taxonomy" id="35762"/>
    <lineage>
        <taxon>Bacteria</taxon>
        <taxon>Bacillati</taxon>
        <taxon>Actinomycetota</taxon>
        <taxon>Actinomycetes</taxon>
        <taxon>Streptosporangiales</taxon>
        <taxon>Streptosporangiaceae</taxon>
        <taxon>Planobispora</taxon>
    </lineage>
</organism>
<evidence type="ECO:0000259" key="2">
    <source>
        <dbReference type="Pfam" id="PF13581"/>
    </source>
</evidence>
<dbReference type="Gene3D" id="3.30.565.10">
    <property type="entry name" value="Histidine kinase-like ATPase, C-terminal domain"/>
    <property type="match status" value="1"/>
</dbReference>
<dbReference type="InterPro" id="IPR003594">
    <property type="entry name" value="HATPase_dom"/>
</dbReference>
<accession>A0A8J3S3T7</accession>
<protein>
    <recommendedName>
        <fullName evidence="2">Histidine kinase/HSP90-like ATPase domain-containing protein</fullName>
    </recommendedName>
</protein>
<keyword evidence="1" id="KW-0723">Serine/threonine-protein kinase</keyword>
<reference evidence="3" key="1">
    <citation type="submission" date="2021-01" db="EMBL/GenBank/DDBJ databases">
        <title>Whole genome shotgun sequence of Planobispora rosea NBRC 15558.</title>
        <authorList>
            <person name="Komaki H."/>
            <person name="Tamura T."/>
        </authorList>
    </citation>
    <scope>NUCLEOTIDE SEQUENCE</scope>
    <source>
        <strain evidence="3">NBRC 15558</strain>
    </source>
</reference>
<evidence type="ECO:0000313" key="4">
    <source>
        <dbReference type="Proteomes" id="UP000655044"/>
    </source>
</evidence>
<dbReference type="CDD" id="cd16936">
    <property type="entry name" value="HATPase_RsbW-like"/>
    <property type="match status" value="1"/>
</dbReference>
<gene>
    <name evidence="3" type="ORF">Pro02_50410</name>
</gene>
<sequence length="149" mass="15791">MSPSSVVLLPYAPSSVAVARQCLSADLHEWGVYETAIDDAVLVVSELLSNALRHAHPLPCGQVRVAWRWTDGHVEVAVSDGGAATEPRAGRAPLSSLGGRGLGIVEYLADRWGVRHDGEVTTVWAVVTALNPAMNGHVPVPEPVVQECI</sequence>
<dbReference type="EMBL" id="BOOI01000048">
    <property type="protein sequence ID" value="GIH86633.1"/>
    <property type="molecule type" value="Genomic_DNA"/>
</dbReference>
<dbReference type="RefSeq" id="WP_068920500.1">
    <property type="nucleotide sequence ID" value="NZ_BMQP01000029.1"/>
</dbReference>
<keyword evidence="1" id="KW-0808">Transferase</keyword>
<keyword evidence="4" id="KW-1185">Reference proteome</keyword>
<dbReference type="PANTHER" id="PTHR35526">
    <property type="entry name" value="ANTI-SIGMA-F FACTOR RSBW-RELATED"/>
    <property type="match status" value="1"/>
</dbReference>
<dbReference type="InterPro" id="IPR050267">
    <property type="entry name" value="Anti-sigma-factor_SerPK"/>
</dbReference>